<accession>A0A2P5BKD6</accession>
<dbReference type="OrthoDB" id="10437058at2759"/>
<dbReference type="EMBL" id="JXTB01000264">
    <property type="protein sequence ID" value="PON49254.1"/>
    <property type="molecule type" value="Genomic_DNA"/>
</dbReference>
<protein>
    <submittedName>
        <fullName evidence="1">Uncharacterized protein</fullName>
    </submittedName>
</protein>
<reference evidence="2" key="1">
    <citation type="submission" date="2016-06" db="EMBL/GenBank/DDBJ databases">
        <title>Parallel loss of symbiosis genes in relatives of nitrogen-fixing non-legume Parasponia.</title>
        <authorList>
            <person name="Van Velzen R."/>
            <person name="Holmer R."/>
            <person name="Bu F."/>
            <person name="Rutten L."/>
            <person name="Van Zeijl A."/>
            <person name="Liu W."/>
            <person name="Santuari L."/>
            <person name="Cao Q."/>
            <person name="Sharma T."/>
            <person name="Shen D."/>
            <person name="Roswanjaya Y."/>
            <person name="Wardhani T."/>
            <person name="Kalhor M.S."/>
            <person name="Jansen J."/>
            <person name="Van den Hoogen J."/>
            <person name="Gungor B."/>
            <person name="Hartog M."/>
            <person name="Hontelez J."/>
            <person name="Verver J."/>
            <person name="Yang W.-C."/>
            <person name="Schijlen E."/>
            <person name="Repin R."/>
            <person name="Schilthuizen M."/>
            <person name="Schranz E."/>
            <person name="Heidstra R."/>
            <person name="Miyata K."/>
            <person name="Fedorova E."/>
            <person name="Kohlen W."/>
            <person name="Bisseling T."/>
            <person name="Smit S."/>
            <person name="Geurts R."/>
        </authorList>
    </citation>
    <scope>NUCLEOTIDE SEQUENCE [LARGE SCALE GENOMIC DNA]</scope>
    <source>
        <strain evidence="2">cv. WU1-14</strain>
    </source>
</reference>
<gene>
    <name evidence="1" type="ORF">PanWU01x14_231290</name>
</gene>
<dbReference type="AlphaFoldDB" id="A0A2P5BKD6"/>
<proteinExistence type="predicted"/>
<organism evidence="1 2">
    <name type="scientific">Parasponia andersonii</name>
    <name type="common">Sponia andersonii</name>
    <dbReference type="NCBI Taxonomy" id="3476"/>
    <lineage>
        <taxon>Eukaryota</taxon>
        <taxon>Viridiplantae</taxon>
        <taxon>Streptophyta</taxon>
        <taxon>Embryophyta</taxon>
        <taxon>Tracheophyta</taxon>
        <taxon>Spermatophyta</taxon>
        <taxon>Magnoliopsida</taxon>
        <taxon>eudicotyledons</taxon>
        <taxon>Gunneridae</taxon>
        <taxon>Pentapetalae</taxon>
        <taxon>rosids</taxon>
        <taxon>fabids</taxon>
        <taxon>Rosales</taxon>
        <taxon>Cannabaceae</taxon>
        <taxon>Parasponia</taxon>
    </lineage>
</organism>
<evidence type="ECO:0000313" key="2">
    <source>
        <dbReference type="Proteomes" id="UP000237105"/>
    </source>
</evidence>
<name>A0A2P5BKD6_PARAD</name>
<dbReference type="Proteomes" id="UP000237105">
    <property type="component" value="Unassembled WGS sequence"/>
</dbReference>
<feature type="non-terminal residue" evidence="1">
    <location>
        <position position="1"/>
    </location>
</feature>
<comment type="caution">
    <text evidence="1">The sequence shown here is derived from an EMBL/GenBank/DDBJ whole genome shotgun (WGS) entry which is preliminary data.</text>
</comment>
<sequence>HGKAEKSRALSTPVAFSLLLFHRTKSTKFPVRLIEIFPVLRARPGRSTGGFELS</sequence>
<keyword evidence="2" id="KW-1185">Reference proteome</keyword>
<evidence type="ECO:0000313" key="1">
    <source>
        <dbReference type="EMBL" id="PON49254.1"/>
    </source>
</evidence>